<dbReference type="EMBL" id="JASBWV010000003">
    <property type="protein sequence ID" value="KAJ9126984.1"/>
    <property type="molecule type" value="Genomic_DNA"/>
</dbReference>
<evidence type="ECO:0000313" key="2">
    <source>
        <dbReference type="Proteomes" id="UP001234202"/>
    </source>
</evidence>
<keyword evidence="2" id="KW-1185">Reference proteome</keyword>
<protein>
    <submittedName>
        <fullName evidence="1">Uncharacterized protein</fullName>
    </submittedName>
</protein>
<organism evidence="1 2">
    <name type="scientific">Naganishia onofrii</name>
    <dbReference type="NCBI Taxonomy" id="1851511"/>
    <lineage>
        <taxon>Eukaryota</taxon>
        <taxon>Fungi</taxon>
        <taxon>Dikarya</taxon>
        <taxon>Basidiomycota</taxon>
        <taxon>Agaricomycotina</taxon>
        <taxon>Tremellomycetes</taxon>
        <taxon>Filobasidiales</taxon>
        <taxon>Filobasidiaceae</taxon>
        <taxon>Naganishia</taxon>
    </lineage>
</organism>
<comment type="caution">
    <text evidence="1">The sequence shown here is derived from an EMBL/GenBank/DDBJ whole genome shotgun (WGS) entry which is preliminary data.</text>
</comment>
<sequence length="323" mass="35763">MISQHIIEQRPFGPGVWSDEAHAQGVEERREEGHVWIRTARLAFYGTIIFAPLSHNWLRLLERVKLQSRMSTVLAKVALDVSVWGAFIVGVFWTSNGILEGKTPPEIHEKVSHAYLPSWCKSVLVFGPSQLFNFSFIPVPHRMLFSQCVGLGWNTFLSFANNRSNAVLKRAVEDVERVEEALEHAVERVEEKVLAVAHKAGDAMAHTHSHTASVSAPSQSTTPVTRTPTPPPPASSYIASSPLEPSTSASSTPNTSDTDNAPRAHVAPTLQRYDEIFADELQYQDALYPSVEDVPGCMTLFDEFLMCYGTPRPPSSFPLPSSR</sequence>
<accession>A0ACC2XSH6</accession>
<proteinExistence type="predicted"/>
<reference evidence="1" key="1">
    <citation type="submission" date="2023-04" db="EMBL/GenBank/DDBJ databases">
        <title>Draft Genome sequencing of Naganishia species isolated from polar environments using Oxford Nanopore Technology.</title>
        <authorList>
            <person name="Leo P."/>
            <person name="Venkateswaran K."/>
        </authorList>
    </citation>
    <scope>NUCLEOTIDE SEQUENCE</scope>
    <source>
        <strain evidence="1">DBVPG 5303</strain>
    </source>
</reference>
<evidence type="ECO:0000313" key="1">
    <source>
        <dbReference type="EMBL" id="KAJ9126984.1"/>
    </source>
</evidence>
<dbReference type="Proteomes" id="UP001234202">
    <property type="component" value="Unassembled WGS sequence"/>
</dbReference>
<gene>
    <name evidence="1" type="ORF">QFC24_001215</name>
</gene>
<name>A0ACC2XSH6_9TREE</name>